<dbReference type="Pfam" id="PF00488">
    <property type="entry name" value="MutS_V"/>
    <property type="match status" value="1"/>
</dbReference>
<reference evidence="5" key="1">
    <citation type="submission" date="2020-07" db="EMBL/GenBank/DDBJ databases">
        <title>Genomic analysis of a strain of Sedimentibacter Hydroxybenzoicus DSM7310.</title>
        <authorList>
            <person name="Ma S."/>
        </authorList>
    </citation>
    <scope>NUCLEOTIDE SEQUENCE</scope>
    <source>
        <strain evidence="5">DSM 7310</strain>
    </source>
</reference>
<evidence type="ECO:0000256" key="1">
    <source>
        <dbReference type="ARBA" id="ARBA00022741"/>
    </source>
</evidence>
<proteinExistence type="predicted"/>
<keyword evidence="6" id="KW-1185">Reference proteome</keyword>
<dbReference type="Gene3D" id="3.40.50.300">
    <property type="entry name" value="P-loop containing nucleotide triphosphate hydrolases"/>
    <property type="match status" value="1"/>
</dbReference>
<gene>
    <name evidence="5" type="ORF">HZF24_08255</name>
</gene>
<dbReference type="AlphaFoldDB" id="A0A974BJ40"/>
<evidence type="ECO:0000313" key="6">
    <source>
        <dbReference type="Proteomes" id="UP000611629"/>
    </source>
</evidence>
<accession>A0A974BJ40</accession>
<keyword evidence="2" id="KW-0067">ATP-binding</keyword>
<evidence type="ECO:0000256" key="3">
    <source>
        <dbReference type="ARBA" id="ARBA00023125"/>
    </source>
</evidence>
<keyword evidence="1" id="KW-0547">Nucleotide-binding</keyword>
<name>A0A974BJ40_SEDHY</name>
<protein>
    <recommendedName>
        <fullName evidence="4">DNA mismatch repair proteins mutS family domain-containing protein</fullName>
    </recommendedName>
</protein>
<sequence length="36" mass="3830">MDLNNNILIISGSNMSGKTTFMRTVGINMVLAQTGS</sequence>
<comment type="caution">
    <text evidence="5">The sequence shown here is derived from an EMBL/GenBank/DDBJ whole genome shotgun (WGS) entry which is preliminary data.</text>
</comment>
<dbReference type="GO" id="GO:0006298">
    <property type="term" value="P:mismatch repair"/>
    <property type="evidence" value="ECO:0007669"/>
    <property type="project" value="InterPro"/>
</dbReference>
<evidence type="ECO:0000259" key="4">
    <source>
        <dbReference type="Pfam" id="PF00488"/>
    </source>
</evidence>
<evidence type="ECO:0000256" key="2">
    <source>
        <dbReference type="ARBA" id="ARBA00022840"/>
    </source>
</evidence>
<dbReference type="InterPro" id="IPR027417">
    <property type="entry name" value="P-loop_NTPase"/>
</dbReference>
<dbReference type="GO" id="GO:0030983">
    <property type="term" value="F:mismatched DNA binding"/>
    <property type="evidence" value="ECO:0007669"/>
    <property type="project" value="InterPro"/>
</dbReference>
<evidence type="ECO:0000313" key="5">
    <source>
        <dbReference type="EMBL" id="NYB74134.1"/>
    </source>
</evidence>
<keyword evidence="3" id="KW-0238">DNA-binding</keyword>
<dbReference type="SUPFAM" id="SSF52540">
    <property type="entry name" value="P-loop containing nucleoside triphosphate hydrolases"/>
    <property type="match status" value="1"/>
</dbReference>
<dbReference type="GO" id="GO:0005524">
    <property type="term" value="F:ATP binding"/>
    <property type="evidence" value="ECO:0007669"/>
    <property type="project" value="UniProtKB-KW"/>
</dbReference>
<dbReference type="Proteomes" id="UP000611629">
    <property type="component" value="Unassembled WGS sequence"/>
</dbReference>
<dbReference type="EMBL" id="JACBNQ010000007">
    <property type="protein sequence ID" value="NYB74134.1"/>
    <property type="molecule type" value="Genomic_DNA"/>
</dbReference>
<dbReference type="InterPro" id="IPR000432">
    <property type="entry name" value="DNA_mismatch_repair_MutS_C"/>
</dbReference>
<feature type="domain" description="DNA mismatch repair proteins mutS family" evidence="4">
    <location>
        <begin position="8"/>
        <end position="36"/>
    </location>
</feature>
<organism evidence="5 6">
    <name type="scientific">Sedimentibacter hydroxybenzoicus DSM 7310</name>
    <dbReference type="NCBI Taxonomy" id="1123245"/>
    <lineage>
        <taxon>Bacteria</taxon>
        <taxon>Bacillati</taxon>
        <taxon>Bacillota</taxon>
        <taxon>Tissierellia</taxon>
        <taxon>Sedimentibacter</taxon>
    </lineage>
</organism>